<protein>
    <submittedName>
        <fullName evidence="1">Uncharacterized protein</fullName>
    </submittedName>
</protein>
<dbReference type="Proteomes" id="UP000887013">
    <property type="component" value="Unassembled WGS sequence"/>
</dbReference>
<keyword evidence="2" id="KW-1185">Reference proteome</keyword>
<dbReference type="InterPro" id="IPR005312">
    <property type="entry name" value="DUF1759"/>
</dbReference>
<evidence type="ECO:0000313" key="2">
    <source>
        <dbReference type="Proteomes" id="UP000887013"/>
    </source>
</evidence>
<dbReference type="Pfam" id="PF03564">
    <property type="entry name" value="DUF1759"/>
    <property type="match status" value="1"/>
</dbReference>
<dbReference type="EMBL" id="BMAW01023228">
    <property type="protein sequence ID" value="GFT81766.1"/>
    <property type="molecule type" value="Genomic_DNA"/>
</dbReference>
<accession>A0A8X6PUD4</accession>
<sequence>MTRLENTAEDLKLKNVIFTRLQRLGLIKFEKSYSEFSGVDSEIEKFEEKYFFLKLKLQSKPEAFNVLSMLKHRILQLHEVYNLFRIFGYRNLIYQYLMTRLRMGRTFKDLFVSTVYSQISFNFLSQKFQYLKGLLSDEPAFLMKHIPLLMTLTMKHGEINGQVDKKKQITHALIKTFLDQKSISQANLTNLRNIVDTSDERFKSSRK</sequence>
<organism evidence="1 2">
    <name type="scientific">Nephila pilipes</name>
    <name type="common">Giant wood spider</name>
    <name type="synonym">Nephila maculata</name>
    <dbReference type="NCBI Taxonomy" id="299642"/>
    <lineage>
        <taxon>Eukaryota</taxon>
        <taxon>Metazoa</taxon>
        <taxon>Ecdysozoa</taxon>
        <taxon>Arthropoda</taxon>
        <taxon>Chelicerata</taxon>
        <taxon>Arachnida</taxon>
        <taxon>Araneae</taxon>
        <taxon>Araneomorphae</taxon>
        <taxon>Entelegynae</taxon>
        <taxon>Araneoidea</taxon>
        <taxon>Nephilidae</taxon>
        <taxon>Nephila</taxon>
    </lineage>
</organism>
<proteinExistence type="predicted"/>
<dbReference type="AlphaFoldDB" id="A0A8X6PUD4"/>
<comment type="caution">
    <text evidence="1">The sequence shown here is derived from an EMBL/GenBank/DDBJ whole genome shotgun (WGS) entry which is preliminary data.</text>
</comment>
<gene>
    <name evidence="1" type="primary">AVEN_88668_1</name>
    <name evidence="1" type="ORF">NPIL_167951</name>
</gene>
<reference evidence="1" key="1">
    <citation type="submission" date="2020-08" db="EMBL/GenBank/DDBJ databases">
        <title>Multicomponent nature underlies the extraordinary mechanical properties of spider dragline silk.</title>
        <authorList>
            <person name="Kono N."/>
            <person name="Nakamura H."/>
            <person name="Mori M."/>
            <person name="Yoshida Y."/>
            <person name="Ohtoshi R."/>
            <person name="Malay A.D."/>
            <person name="Moran D.A.P."/>
            <person name="Tomita M."/>
            <person name="Numata K."/>
            <person name="Arakawa K."/>
        </authorList>
    </citation>
    <scope>NUCLEOTIDE SEQUENCE</scope>
</reference>
<evidence type="ECO:0000313" key="1">
    <source>
        <dbReference type="EMBL" id="GFT81766.1"/>
    </source>
</evidence>
<name>A0A8X6PUD4_NEPPI</name>